<dbReference type="GO" id="GO:0005886">
    <property type="term" value="C:plasma membrane"/>
    <property type="evidence" value="ECO:0007669"/>
    <property type="project" value="TreeGrafter"/>
</dbReference>
<evidence type="ECO:0000313" key="4">
    <source>
        <dbReference type="EMBL" id="CAF4042661.1"/>
    </source>
</evidence>
<protein>
    <recommendedName>
        <fullName evidence="3">Ferric reductase NAD binding domain-containing protein</fullName>
    </recommendedName>
</protein>
<keyword evidence="2" id="KW-0472">Membrane</keyword>
<feature type="domain" description="Ferric reductase NAD binding" evidence="3">
    <location>
        <begin position="72"/>
        <end position="254"/>
    </location>
</feature>
<gene>
    <name evidence="4" type="ORF">OXD698_LOCUS32018</name>
</gene>
<keyword evidence="2" id="KW-0812">Transmembrane</keyword>
<feature type="transmembrane region" description="Helical" evidence="2">
    <location>
        <begin position="23"/>
        <end position="47"/>
    </location>
</feature>
<dbReference type="EMBL" id="CAJOAZ010004070">
    <property type="protein sequence ID" value="CAF4042661.1"/>
    <property type="molecule type" value="Genomic_DNA"/>
</dbReference>
<organism evidence="4 5">
    <name type="scientific">Adineta steineri</name>
    <dbReference type="NCBI Taxonomy" id="433720"/>
    <lineage>
        <taxon>Eukaryota</taxon>
        <taxon>Metazoa</taxon>
        <taxon>Spiralia</taxon>
        <taxon>Gnathifera</taxon>
        <taxon>Rotifera</taxon>
        <taxon>Eurotatoria</taxon>
        <taxon>Bdelloidea</taxon>
        <taxon>Adinetida</taxon>
        <taxon>Adinetidae</taxon>
        <taxon>Adineta</taxon>
    </lineage>
</organism>
<name>A0A819R7M4_9BILA</name>
<reference evidence="4" key="1">
    <citation type="submission" date="2021-02" db="EMBL/GenBank/DDBJ databases">
        <authorList>
            <person name="Nowell W R."/>
        </authorList>
    </citation>
    <scope>NUCLEOTIDE SEQUENCE</scope>
</reference>
<dbReference type="Proteomes" id="UP000663844">
    <property type="component" value="Unassembled WGS sequence"/>
</dbReference>
<dbReference type="InterPro" id="IPR039261">
    <property type="entry name" value="FNR_nucleotide-bd"/>
</dbReference>
<dbReference type="Pfam" id="PF08030">
    <property type="entry name" value="NAD_binding_6"/>
    <property type="match status" value="1"/>
</dbReference>
<keyword evidence="2" id="KW-1133">Transmembrane helix</keyword>
<dbReference type="InterPro" id="IPR013121">
    <property type="entry name" value="Fe_red_NAD-bd_6"/>
</dbReference>
<dbReference type="PANTHER" id="PTHR11972:SF153">
    <property type="entry name" value="SUPEROXIDE-GENERATING NADPH OXIDASE HEAVY CHAIN SUBUNIT A"/>
    <property type="match status" value="1"/>
</dbReference>
<evidence type="ECO:0000256" key="1">
    <source>
        <dbReference type="ARBA" id="ARBA00023002"/>
    </source>
</evidence>
<proteinExistence type="predicted"/>
<evidence type="ECO:0000313" key="5">
    <source>
        <dbReference type="Proteomes" id="UP000663844"/>
    </source>
</evidence>
<sequence>MANFGRRTEHSWSTFMFTTYPDIGWVGGFTPLSGIILCIILAIIIICSMKWIRHGGHFQGPYSSCTRCVFDYKHVVLIGGGIVITPYASILQGLMAQFRASHIVCKHCQGHNYNRRNILENRFLKKVDFIWVNRDHKNFEWFLNILHEFEREQETYLSLNVDERRFLDIHLHFTGIKYDENSGDSPSDLITKFWSQITGHDVFTALKSKTHIGRPNWNELFQSFKSGENASMANDVGVFFCGPPSMGIDILKYCMNYQFRYFEEKF</sequence>
<evidence type="ECO:0000259" key="3">
    <source>
        <dbReference type="Pfam" id="PF08030"/>
    </source>
</evidence>
<dbReference type="PANTHER" id="PTHR11972">
    <property type="entry name" value="NADPH OXIDASE"/>
    <property type="match status" value="1"/>
</dbReference>
<dbReference type="GO" id="GO:0016491">
    <property type="term" value="F:oxidoreductase activity"/>
    <property type="evidence" value="ECO:0007669"/>
    <property type="project" value="UniProtKB-KW"/>
</dbReference>
<comment type="caution">
    <text evidence="4">The sequence shown here is derived from an EMBL/GenBank/DDBJ whole genome shotgun (WGS) entry which is preliminary data.</text>
</comment>
<dbReference type="SUPFAM" id="SSF52343">
    <property type="entry name" value="Ferredoxin reductase-like, C-terminal NADP-linked domain"/>
    <property type="match status" value="1"/>
</dbReference>
<accession>A0A819R7M4</accession>
<dbReference type="AlphaFoldDB" id="A0A819R7M4"/>
<dbReference type="InterPro" id="IPR050369">
    <property type="entry name" value="RBOH/FRE"/>
</dbReference>
<keyword evidence="1" id="KW-0560">Oxidoreductase</keyword>
<dbReference type="Gene3D" id="3.40.50.80">
    <property type="entry name" value="Nucleotide-binding domain of ferredoxin-NADP reductase (FNR) module"/>
    <property type="match status" value="1"/>
</dbReference>
<evidence type="ECO:0000256" key="2">
    <source>
        <dbReference type="SAM" id="Phobius"/>
    </source>
</evidence>